<dbReference type="RefSeq" id="WP_252740282.1">
    <property type="nucleotide sequence ID" value="NZ_JAMXIB010000002.1"/>
</dbReference>
<evidence type="ECO:0000313" key="2">
    <source>
        <dbReference type="EMBL" id="MCO5723908.1"/>
    </source>
</evidence>
<keyword evidence="3" id="KW-1185">Reference proteome</keyword>
<reference evidence="2 3" key="1">
    <citation type="submission" date="2022-06" db="EMBL/GenBank/DDBJ databases">
        <authorList>
            <person name="Xuan X."/>
        </authorList>
    </citation>
    <scope>NUCLEOTIDE SEQUENCE [LARGE SCALE GENOMIC DNA]</scope>
    <source>
        <strain evidence="2 3">2V75</strain>
    </source>
</reference>
<sequence>MKTTRNFFLLVLFFLGFQASFAQETPSPFRIGFHLRQLGGDFGMGAHADVPTGAKWPILRFAGTWQWMEIPGVQTGFETASYATLRLGAASKSFQIQDRIRAYGEGGLLSVFPSNELSGKDFQLGGYGLFGFEFFASQYGGSALFIELGASSAGNDLDAEPGVPSFGAGFWVGAGLRLAL</sequence>
<gene>
    <name evidence="2" type="ORF">NG653_03505</name>
</gene>
<comment type="caution">
    <text evidence="2">The sequence shown here is derived from an EMBL/GenBank/DDBJ whole genome shotgun (WGS) entry which is preliminary data.</text>
</comment>
<evidence type="ECO:0008006" key="4">
    <source>
        <dbReference type="Google" id="ProtNLM"/>
    </source>
</evidence>
<evidence type="ECO:0000256" key="1">
    <source>
        <dbReference type="SAM" id="SignalP"/>
    </source>
</evidence>
<feature type="chain" id="PRO_5045488383" description="Outer membrane protein beta-barrel domain-containing protein" evidence="1">
    <location>
        <begin position="23"/>
        <end position="180"/>
    </location>
</feature>
<dbReference type="Proteomes" id="UP001206312">
    <property type="component" value="Unassembled WGS sequence"/>
</dbReference>
<name>A0ABT1AX35_9FLAO</name>
<feature type="signal peptide" evidence="1">
    <location>
        <begin position="1"/>
        <end position="22"/>
    </location>
</feature>
<proteinExistence type="predicted"/>
<keyword evidence="1" id="KW-0732">Signal</keyword>
<organism evidence="2 3">
    <name type="scientific">Robiginitalea marina</name>
    <dbReference type="NCBI Taxonomy" id="2954105"/>
    <lineage>
        <taxon>Bacteria</taxon>
        <taxon>Pseudomonadati</taxon>
        <taxon>Bacteroidota</taxon>
        <taxon>Flavobacteriia</taxon>
        <taxon>Flavobacteriales</taxon>
        <taxon>Flavobacteriaceae</taxon>
        <taxon>Robiginitalea</taxon>
    </lineage>
</organism>
<evidence type="ECO:0000313" key="3">
    <source>
        <dbReference type="Proteomes" id="UP001206312"/>
    </source>
</evidence>
<accession>A0ABT1AX35</accession>
<protein>
    <recommendedName>
        <fullName evidence="4">Outer membrane protein beta-barrel domain-containing protein</fullName>
    </recommendedName>
</protein>
<dbReference type="EMBL" id="JAMXIB010000002">
    <property type="protein sequence ID" value="MCO5723908.1"/>
    <property type="molecule type" value="Genomic_DNA"/>
</dbReference>